<comment type="caution">
    <text evidence="1">The sequence shown here is derived from an EMBL/GenBank/DDBJ whole genome shotgun (WGS) entry which is preliminary data.</text>
</comment>
<evidence type="ECO:0000313" key="2">
    <source>
        <dbReference type="Proteomes" id="UP000265798"/>
    </source>
</evidence>
<gene>
    <name evidence="1" type="ORF">DLM75_01535</name>
</gene>
<dbReference type="OrthoDB" id="9794671at2"/>
<dbReference type="EMBL" id="QHCT01000001">
    <property type="protein sequence ID" value="RHX91948.1"/>
    <property type="molecule type" value="Genomic_DNA"/>
</dbReference>
<organism evidence="1 2">
    <name type="scientific">Leptospira stimsonii</name>
    <dbReference type="NCBI Taxonomy" id="2202203"/>
    <lineage>
        <taxon>Bacteria</taxon>
        <taxon>Pseudomonadati</taxon>
        <taxon>Spirochaetota</taxon>
        <taxon>Spirochaetia</taxon>
        <taxon>Leptospirales</taxon>
        <taxon>Leptospiraceae</taxon>
        <taxon>Leptospira</taxon>
    </lineage>
</organism>
<protein>
    <submittedName>
        <fullName evidence="1">Stage II sporulation protein</fullName>
    </submittedName>
</protein>
<dbReference type="InterPro" id="IPR013486">
    <property type="entry name" value="SpoIID/LytB"/>
</dbReference>
<proteinExistence type="predicted"/>
<sequence>MLLRIGFLCFVICFLLPYKTIFSESIPTKIRVGILSKYTPTEIEIRSWNAKVIAGKRFIEKKNSTLRLKANANRIVVHLESKNFSEEFIGFLGGTYEISFPNRKDVFRYSGDLEITSIKGKLALILSIPKNEYTRIATESEFGTLFHTNPQNITAPNWKKEFKSAAETVVLSYALANLNRHKSEGYDLCDLTHCLQYSGRTDRKSKVQEEDSSHYILKDSHGNILEAFFHSACGGNLSRPSVMWKNHKSQENMFRSGKDLWKTNRVLCETSPQFRWENVIHRIDLEKALELKKITQLQTIQKESRVTEVLVKTENGNSSIPIAVFLSKIGKGLGWNQIKSNDFTIENSRNGFLIQGKGFGHGVGLCQYGAREMAFQGATSAEILKFYFPNARLVKL</sequence>
<dbReference type="Proteomes" id="UP000265798">
    <property type="component" value="Unassembled WGS sequence"/>
</dbReference>
<name>A0A396ZEN1_9LEPT</name>
<accession>A0A396ZEN1</accession>
<reference evidence="2" key="1">
    <citation type="submission" date="2018-05" db="EMBL/GenBank/DDBJ databases">
        <title>Leptospira yasudae sp. nov. and Leptospira stimsonii sp. nov., two pathogenic species of the genus Leptospira isolated from environmental sources.</title>
        <authorList>
            <person name="Casanovas-Massana A."/>
            <person name="Hamond C."/>
            <person name="Santos L.A."/>
            <person name="Hacker K.P."/>
            <person name="Balassiano I."/>
            <person name="Medeiros M.A."/>
            <person name="Reis M.G."/>
            <person name="Ko A.I."/>
            <person name="Wunder E.A."/>
        </authorList>
    </citation>
    <scope>NUCLEOTIDE SEQUENCE [LARGE SCALE GENOMIC DNA]</scope>
    <source>
        <strain evidence="2">Yale</strain>
    </source>
</reference>
<dbReference type="AlphaFoldDB" id="A0A396ZEN1"/>
<dbReference type="GO" id="GO:0030435">
    <property type="term" value="P:sporulation resulting in formation of a cellular spore"/>
    <property type="evidence" value="ECO:0007669"/>
    <property type="project" value="InterPro"/>
</dbReference>
<evidence type="ECO:0000313" key="1">
    <source>
        <dbReference type="EMBL" id="RHX91948.1"/>
    </source>
</evidence>
<dbReference type="RefSeq" id="WP_118966799.1">
    <property type="nucleotide sequence ID" value="NZ_QHCT01000001.1"/>
</dbReference>
<dbReference type="NCBIfam" id="TIGR02669">
    <property type="entry name" value="SpoIID_LytB"/>
    <property type="match status" value="1"/>
</dbReference>